<dbReference type="PANTHER" id="PTHR21015:SF28">
    <property type="entry name" value="SLL1722 PROTEIN"/>
    <property type="match status" value="1"/>
</dbReference>
<organism evidence="2 3">
    <name type="scientific">Nisaea acidiphila</name>
    <dbReference type="NCBI Taxonomy" id="1862145"/>
    <lineage>
        <taxon>Bacteria</taxon>
        <taxon>Pseudomonadati</taxon>
        <taxon>Pseudomonadota</taxon>
        <taxon>Alphaproteobacteria</taxon>
        <taxon>Rhodospirillales</taxon>
        <taxon>Thalassobaculaceae</taxon>
        <taxon>Nisaea</taxon>
    </lineage>
</organism>
<reference evidence="2" key="1">
    <citation type="submission" date="2022-08" db="EMBL/GenBank/DDBJ databases">
        <title>Nisaea acidiphila sp. nov., isolated from a marine algal debris and emended description of the genus Nisaea Urios et al. 2008.</title>
        <authorList>
            <person name="Kwon K."/>
        </authorList>
    </citation>
    <scope>NUCLEOTIDE SEQUENCE</scope>
    <source>
        <strain evidence="2">MEBiC11861</strain>
    </source>
</reference>
<protein>
    <recommendedName>
        <fullName evidence="1">Glycosyl transferase family 28 C-terminal domain-containing protein</fullName>
    </recommendedName>
</protein>
<feature type="domain" description="Glycosyl transferase family 28 C-terminal" evidence="1">
    <location>
        <begin position="272"/>
        <end position="359"/>
    </location>
</feature>
<gene>
    <name evidence="2" type="ORF">NUH88_11335</name>
</gene>
<dbReference type="Gene3D" id="3.40.50.2000">
    <property type="entry name" value="Glycogen Phosphorylase B"/>
    <property type="match status" value="1"/>
</dbReference>
<evidence type="ECO:0000259" key="1">
    <source>
        <dbReference type="Pfam" id="PF04101"/>
    </source>
</evidence>
<evidence type="ECO:0000313" key="2">
    <source>
        <dbReference type="EMBL" id="UUX48011.1"/>
    </source>
</evidence>
<dbReference type="AlphaFoldDB" id="A0A9J7AK18"/>
<dbReference type="KEGG" id="naci:NUH88_11335"/>
<name>A0A9J7AK18_9PROT</name>
<accession>A0A9J7AK18</accession>
<dbReference type="SUPFAM" id="SSF53756">
    <property type="entry name" value="UDP-Glycosyltransferase/glycogen phosphorylase"/>
    <property type="match status" value="1"/>
</dbReference>
<dbReference type="GO" id="GO:0016758">
    <property type="term" value="F:hexosyltransferase activity"/>
    <property type="evidence" value="ECO:0007669"/>
    <property type="project" value="InterPro"/>
</dbReference>
<proteinExistence type="predicted"/>
<dbReference type="RefSeq" id="WP_257766519.1">
    <property type="nucleotide sequence ID" value="NZ_CP102480.1"/>
</dbReference>
<dbReference type="InterPro" id="IPR007235">
    <property type="entry name" value="Glyco_trans_28_C"/>
</dbReference>
<dbReference type="Pfam" id="PF04101">
    <property type="entry name" value="Glyco_tran_28_C"/>
    <property type="match status" value="1"/>
</dbReference>
<evidence type="ECO:0000313" key="3">
    <source>
        <dbReference type="Proteomes" id="UP001060336"/>
    </source>
</evidence>
<dbReference type="Proteomes" id="UP001060336">
    <property type="component" value="Chromosome"/>
</dbReference>
<dbReference type="EMBL" id="CP102480">
    <property type="protein sequence ID" value="UUX48011.1"/>
    <property type="molecule type" value="Genomic_DNA"/>
</dbReference>
<sequence>MTDNRSRSLFLYVQNLLGIGHLRRAAAVARAAAEDGFEVHFVSGGMPVPHLDIGAAAFHQLPPVRAADNLFKVLADENGREIDDAWRAARRDKLLALFEDLKPGILFTELFPFGRRQMRFELLPLLEKAKAASWQPKIVSSMRDILVTKPRADRNREIVETVDRYYDLVLVHGDESVISLADTFPMYGELTPPVRYTGYVLNPIDTGSADGDGAGEILVSAGGGAVGGNFMTALVRMQPELPFSDRTWRFVTGPHMPEEAAREIEALAGPGVIVERSRPDLAALISRAYLSISQAGYNTLAEILTAGTASVVIPFEGGVETEQRVRADLLAGRGRLSVVPEEALAVDTVSAAMEQAVAGKDRGVAGVDLDGAAGTARILGDLLEQA</sequence>
<dbReference type="PANTHER" id="PTHR21015">
    <property type="entry name" value="UDP-N-ACETYLGLUCOSAMINE--N-ACETYLMURAMYL-(PENTAPEPTIDE) PYROPHOSPHORYL-UNDECAPRENOL N-ACETYLGLUCOSAMINE TRANSFERASE 1"/>
    <property type="match status" value="1"/>
</dbReference>
<keyword evidence="3" id="KW-1185">Reference proteome</keyword>